<dbReference type="PANTHER" id="PTHR39966">
    <property type="entry name" value="BLL2471 PROTEIN-RELATED"/>
    <property type="match status" value="1"/>
</dbReference>
<dbReference type="RefSeq" id="WP_006362288.1">
    <property type="nucleotide sequence ID" value="NZ_GG700630.1"/>
</dbReference>
<dbReference type="Gene3D" id="1.20.120.520">
    <property type="entry name" value="nmb1532 protein domain like"/>
    <property type="match status" value="1"/>
</dbReference>
<evidence type="ECO:0000313" key="3">
    <source>
        <dbReference type="Proteomes" id="UP000006001"/>
    </source>
</evidence>
<dbReference type="OrthoDB" id="9769774at2"/>
<dbReference type="STRING" id="649764.HMPREF0762_01030"/>
<dbReference type="InterPro" id="IPR012312">
    <property type="entry name" value="Hemerythrin-like"/>
</dbReference>
<dbReference type="PANTHER" id="PTHR39966:SF1">
    <property type="entry name" value="HEMERYTHRIN-LIKE DOMAIN-CONTAINING PROTEIN"/>
    <property type="match status" value="1"/>
</dbReference>
<gene>
    <name evidence="2" type="ORF">HMPREF0762_01030</name>
</gene>
<dbReference type="eggNOG" id="COG3945">
    <property type="taxonomic scope" value="Bacteria"/>
</dbReference>
<accession>D0WGS6</accession>
<proteinExistence type="predicted"/>
<sequence length="180" mass="20535">MAVNLDEFENLPDTAGMDIIDAMLAEHDRILEEADDFERMCLALMTTDAFDLASYLRKVRFIRAYADASHHKKEEDVLYSYMVANLGRIAENLIQHGMLVEHDAGRMATSKIEQAAQDYAVDPTDEHKLELLSWSMEYVHLIRRHVQKENDVVYPFARRSLSAEVLADLSSQANAYDPQG</sequence>
<evidence type="ECO:0000259" key="1">
    <source>
        <dbReference type="Pfam" id="PF01814"/>
    </source>
</evidence>
<comment type="caution">
    <text evidence="2">The sequence shown here is derived from an EMBL/GenBank/DDBJ whole genome shotgun (WGS) entry which is preliminary data.</text>
</comment>
<evidence type="ECO:0000313" key="2">
    <source>
        <dbReference type="EMBL" id="EEZ61689.1"/>
    </source>
</evidence>
<dbReference type="Proteomes" id="UP000006001">
    <property type="component" value="Unassembled WGS sequence"/>
</dbReference>
<name>D0WGS6_SLAES</name>
<dbReference type="Pfam" id="PF01814">
    <property type="entry name" value="Hemerythrin"/>
    <property type="match status" value="1"/>
</dbReference>
<keyword evidence="3" id="KW-1185">Reference proteome</keyword>
<reference evidence="2" key="1">
    <citation type="submission" date="2009-10" db="EMBL/GenBank/DDBJ databases">
        <authorList>
            <person name="Weinstock G."/>
            <person name="Sodergren E."/>
            <person name="Clifton S."/>
            <person name="Fulton L."/>
            <person name="Fulton B."/>
            <person name="Courtney L."/>
            <person name="Fronick C."/>
            <person name="Harrison M."/>
            <person name="Strong C."/>
            <person name="Farmer C."/>
            <person name="Delahaunty K."/>
            <person name="Markovic C."/>
            <person name="Hall O."/>
            <person name="Minx P."/>
            <person name="Tomlinson C."/>
            <person name="Mitreva M."/>
            <person name="Nelson J."/>
            <person name="Hou S."/>
            <person name="Wollam A."/>
            <person name="Pepin K.H."/>
            <person name="Johnson M."/>
            <person name="Bhonagiri V."/>
            <person name="Nash W.E."/>
            <person name="Warren W."/>
            <person name="Chinwalla A."/>
            <person name="Mardis E.R."/>
            <person name="Wilson R.K."/>
        </authorList>
    </citation>
    <scope>NUCLEOTIDE SEQUENCE [LARGE SCALE GENOMIC DNA]</scope>
    <source>
        <strain evidence="2">ATCC 700122</strain>
    </source>
</reference>
<organism evidence="2 3">
    <name type="scientific">Slackia exigua (strain ATCC 700122 / DSM 15923 / CIP 105133 / JCM 11022 / KCTC 5966 / S-7)</name>
    <dbReference type="NCBI Taxonomy" id="649764"/>
    <lineage>
        <taxon>Bacteria</taxon>
        <taxon>Bacillati</taxon>
        <taxon>Actinomycetota</taxon>
        <taxon>Coriobacteriia</taxon>
        <taxon>Eggerthellales</taxon>
        <taxon>Eggerthellaceae</taxon>
        <taxon>Slackia</taxon>
    </lineage>
</organism>
<feature type="domain" description="Hemerythrin-like" evidence="1">
    <location>
        <begin position="18"/>
        <end position="157"/>
    </location>
</feature>
<dbReference type="GeneID" id="85007579"/>
<dbReference type="HOGENOM" id="CLU_095978_2_0_11"/>
<dbReference type="GO" id="GO:0005886">
    <property type="term" value="C:plasma membrane"/>
    <property type="evidence" value="ECO:0007669"/>
    <property type="project" value="TreeGrafter"/>
</dbReference>
<protein>
    <submittedName>
        <fullName evidence="2">Hemerythrin HHE cation binding domain protein</fullName>
    </submittedName>
</protein>
<dbReference type="EMBL" id="ACUX02000006">
    <property type="protein sequence ID" value="EEZ61689.1"/>
    <property type="molecule type" value="Genomic_DNA"/>
</dbReference>
<dbReference type="AlphaFoldDB" id="D0WGS6"/>